<comment type="similarity">
    <text evidence="1">Belongs to the carbon-nitrogen hydrolase superfamily. NIT1/NIT2 family.</text>
</comment>
<accession>A0ABU7RKY3</accession>
<proteinExistence type="inferred from homology"/>
<dbReference type="CDD" id="cd07197">
    <property type="entry name" value="nitrilase"/>
    <property type="match status" value="1"/>
</dbReference>
<reference evidence="3 4" key="1">
    <citation type="submission" date="2024-01" db="EMBL/GenBank/DDBJ databases">
        <title>Genome insights into Plantactinospora sonchi sp. nov.</title>
        <authorList>
            <person name="Wang L."/>
        </authorList>
    </citation>
    <scope>NUCLEOTIDE SEQUENCE [LARGE SCALE GENOMIC DNA]</scope>
    <source>
        <strain evidence="3 4">NEAU-QY2</strain>
    </source>
</reference>
<dbReference type="InterPro" id="IPR036526">
    <property type="entry name" value="C-N_Hydrolase_sf"/>
</dbReference>
<evidence type="ECO:0000259" key="2">
    <source>
        <dbReference type="PROSITE" id="PS50263"/>
    </source>
</evidence>
<dbReference type="RefSeq" id="WP_331212027.1">
    <property type="nucleotide sequence ID" value="NZ_JAZGQK010000001.1"/>
</dbReference>
<feature type="domain" description="CN hydrolase" evidence="2">
    <location>
        <begin position="16"/>
        <end position="262"/>
    </location>
</feature>
<dbReference type="SUPFAM" id="SSF56317">
    <property type="entry name" value="Carbon-nitrogen hydrolase"/>
    <property type="match status" value="1"/>
</dbReference>
<name>A0ABU7RKY3_9ACTN</name>
<protein>
    <submittedName>
        <fullName evidence="3">Carbon-nitrogen hydrolase family protein</fullName>
    </submittedName>
</protein>
<gene>
    <name evidence="3" type="ORF">V1633_00240</name>
</gene>
<sequence length="291" mass="30580">MTIIAAVPYPTPAAPLDVAAVQAEPVPGDVAGNAHTAARLVGRAAGAGARLVVLPELFLPAYHPPTLAADPAGTDVVADDGGEVADARLDPLRAAARSHRAVVVIGAAVRHPDGRRTCSALVADRTGRISAGYAKQQLWGPDENTLFTPGDRGATLVVDGWRLGLGVCYDGCFPEHGRAAAADGAHGYLCPSGYLIGSEHRRDLYYRARALDNTMYVVFANAVGGTAPWRFNGGAAIYDPEGRPVDRAADRGEAVVVGRLDPDDLIRVRDAHRMLVDRRSDQGAVRDLLTG</sequence>
<evidence type="ECO:0000313" key="3">
    <source>
        <dbReference type="EMBL" id="MEE6256914.1"/>
    </source>
</evidence>
<dbReference type="PANTHER" id="PTHR23088">
    <property type="entry name" value="NITRILASE-RELATED"/>
    <property type="match status" value="1"/>
</dbReference>
<comment type="caution">
    <text evidence="3">The sequence shown here is derived from an EMBL/GenBank/DDBJ whole genome shotgun (WGS) entry which is preliminary data.</text>
</comment>
<evidence type="ECO:0000313" key="4">
    <source>
        <dbReference type="Proteomes" id="UP001332243"/>
    </source>
</evidence>
<keyword evidence="3" id="KW-0378">Hydrolase</keyword>
<dbReference type="InterPro" id="IPR003010">
    <property type="entry name" value="C-N_Hydrolase"/>
</dbReference>
<dbReference type="EMBL" id="JAZGQK010000001">
    <property type="protein sequence ID" value="MEE6256914.1"/>
    <property type="molecule type" value="Genomic_DNA"/>
</dbReference>
<dbReference type="Gene3D" id="3.60.110.10">
    <property type="entry name" value="Carbon-nitrogen hydrolase"/>
    <property type="match status" value="1"/>
</dbReference>
<keyword evidence="4" id="KW-1185">Reference proteome</keyword>
<dbReference type="Pfam" id="PF00795">
    <property type="entry name" value="CN_hydrolase"/>
    <property type="match status" value="1"/>
</dbReference>
<dbReference type="PANTHER" id="PTHR23088:SF27">
    <property type="entry name" value="DEAMINATED GLUTATHIONE AMIDASE"/>
    <property type="match status" value="1"/>
</dbReference>
<organism evidence="3 4">
    <name type="scientific">Plantactinospora sonchi</name>
    <dbReference type="NCBI Taxonomy" id="1544735"/>
    <lineage>
        <taxon>Bacteria</taxon>
        <taxon>Bacillati</taxon>
        <taxon>Actinomycetota</taxon>
        <taxon>Actinomycetes</taxon>
        <taxon>Micromonosporales</taxon>
        <taxon>Micromonosporaceae</taxon>
        <taxon>Plantactinospora</taxon>
    </lineage>
</organism>
<dbReference type="Proteomes" id="UP001332243">
    <property type="component" value="Unassembled WGS sequence"/>
</dbReference>
<dbReference type="PROSITE" id="PS50263">
    <property type="entry name" value="CN_HYDROLASE"/>
    <property type="match status" value="1"/>
</dbReference>
<evidence type="ECO:0000256" key="1">
    <source>
        <dbReference type="ARBA" id="ARBA00010613"/>
    </source>
</evidence>
<dbReference type="GO" id="GO:0016787">
    <property type="term" value="F:hydrolase activity"/>
    <property type="evidence" value="ECO:0007669"/>
    <property type="project" value="UniProtKB-KW"/>
</dbReference>